<dbReference type="RefSeq" id="WP_082739693.1">
    <property type="nucleotide sequence ID" value="NZ_JAUSVM010000001.1"/>
</dbReference>
<proteinExistence type="predicted"/>
<dbReference type="Gene3D" id="3.30.700.10">
    <property type="entry name" value="Glycoprotein, Type 4 Pilin"/>
    <property type="match status" value="1"/>
</dbReference>
<accession>A0ABU0GR83</accession>
<keyword evidence="1" id="KW-0812">Transmembrane</keyword>
<organism evidence="2 3">
    <name type="scientific">Cellulomonas iranensis</name>
    <dbReference type="NCBI Taxonomy" id="76862"/>
    <lineage>
        <taxon>Bacteria</taxon>
        <taxon>Bacillati</taxon>
        <taxon>Actinomycetota</taxon>
        <taxon>Actinomycetes</taxon>
        <taxon>Micrococcales</taxon>
        <taxon>Cellulomonadaceae</taxon>
        <taxon>Cellulomonas</taxon>
    </lineage>
</organism>
<reference evidence="2 3" key="1">
    <citation type="submission" date="2023-07" db="EMBL/GenBank/DDBJ databases">
        <title>Sequencing the genomes of 1000 actinobacteria strains.</title>
        <authorList>
            <person name="Klenk H.-P."/>
        </authorList>
    </citation>
    <scope>NUCLEOTIDE SEQUENCE [LARGE SCALE GENOMIC DNA]</scope>
    <source>
        <strain evidence="2 3">DSM 14785</strain>
    </source>
</reference>
<dbReference type="SUPFAM" id="SSF54523">
    <property type="entry name" value="Pili subunits"/>
    <property type="match status" value="1"/>
</dbReference>
<protein>
    <submittedName>
        <fullName evidence="2">Prepilin-type N-terminal cleavage/methylation domain-containing protein</fullName>
    </submittedName>
</protein>
<name>A0ABU0GR83_9CELL</name>
<feature type="transmembrane region" description="Helical" evidence="1">
    <location>
        <begin position="12"/>
        <end position="35"/>
    </location>
</feature>
<comment type="caution">
    <text evidence="2">The sequence shown here is derived from an EMBL/GenBank/DDBJ whole genome shotgun (WGS) entry which is preliminary data.</text>
</comment>
<keyword evidence="1" id="KW-1133">Transmembrane helix</keyword>
<gene>
    <name evidence="2" type="ORF">JO380_003453</name>
</gene>
<keyword evidence="3" id="KW-1185">Reference proteome</keyword>
<dbReference type="InterPro" id="IPR012902">
    <property type="entry name" value="N_methyl_site"/>
</dbReference>
<dbReference type="InterPro" id="IPR045584">
    <property type="entry name" value="Pilin-like"/>
</dbReference>
<dbReference type="Proteomes" id="UP001240250">
    <property type="component" value="Unassembled WGS sequence"/>
</dbReference>
<dbReference type="NCBIfam" id="TIGR02532">
    <property type="entry name" value="IV_pilin_GFxxxE"/>
    <property type="match status" value="1"/>
</dbReference>
<dbReference type="EMBL" id="JAUSVM010000001">
    <property type="protein sequence ID" value="MDQ0427072.1"/>
    <property type="molecule type" value="Genomic_DNA"/>
</dbReference>
<keyword evidence="1" id="KW-0472">Membrane</keyword>
<evidence type="ECO:0000256" key="1">
    <source>
        <dbReference type="SAM" id="Phobius"/>
    </source>
</evidence>
<evidence type="ECO:0000313" key="2">
    <source>
        <dbReference type="EMBL" id="MDQ0427072.1"/>
    </source>
</evidence>
<dbReference type="Pfam" id="PF07963">
    <property type="entry name" value="N_methyl"/>
    <property type="match status" value="1"/>
</dbReference>
<evidence type="ECO:0000313" key="3">
    <source>
        <dbReference type="Proteomes" id="UP001240250"/>
    </source>
</evidence>
<sequence length="130" mass="13561">MSRRPGGDPGFTLVEVLVVVAVLGVLAAIAVPVLLGQRARALETTVQADLRSVAFAVAQADDGSGTLDTDRLRDVVVVSPGNVVEVAADGDAWCVRGWHDGVVDSRRWVLDRGGLDADDARCAGVAVVSW</sequence>